<proteinExistence type="predicted"/>
<keyword evidence="3" id="KW-1185">Reference proteome</keyword>
<dbReference type="GO" id="GO:0005737">
    <property type="term" value="C:cytoplasm"/>
    <property type="evidence" value="ECO:0007669"/>
    <property type="project" value="TreeGrafter"/>
</dbReference>
<dbReference type="PANTHER" id="PTHR48079:SF6">
    <property type="entry name" value="NAD(P)-BINDING DOMAIN-CONTAINING PROTEIN-RELATED"/>
    <property type="match status" value="1"/>
</dbReference>
<dbReference type="PANTHER" id="PTHR48079">
    <property type="entry name" value="PROTEIN YEEZ"/>
    <property type="match status" value="1"/>
</dbReference>
<accession>A0A975XZ17</accession>
<dbReference type="AlphaFoldDB" id="A0A975XZ17"/>
<organism evidence="2 3">
    <name type="scientific">Nocardioides panacis</name>
    <dbReference type="NCBI Taxonomy" id="2849501"/>
    <lineage>
        <taxon>Bacteria</taxon>
        <taxon>Bacillati</taxon>
        <taxon>Actinomycetota</taxon>
        <taxon>Actinomycetes</taxon>
        <taxon>Propionibacteriales</taxon>
        <taxon>Nocardioidaceae</taxon>
        <taxon>Nocardioides</taxon>
    </lineage>
</organism>
<dbReference type="Proteomes" id="UP000683575">
    <property type="component" value="Chromosome"/>
</dbReference>
<gene>
    <name evidence="2" type="ORF">KRR39_14815</name>
</gene>
<feature type="domain" description="NAD-dependent epimerase/dehydratase" evidence="1">
    <location>
        <begin position="5"/>
        <end position="225"/>
    </location>
</feature>
<evidence type="ECO:0000313" key="3">
    <source>
        <dbReference type="Proteomes" id="UP000683575"/>
    </source>
</evidence>
<dbReference type="Pfam" id="PF01370">
    <property type="entry name" value="Epimerase"/>
    <property type="match status" value="1"/>
</dbReference>
<reference evidence="2" key="1">
    <citation type="submission" date="2021-06" db="EMBL/GenBank/DDBJ databases">
        <title>Complete genome sequence of Nocardioides sp. G188.</title>
        <authorList>
            <person name="Im W.-T."/>
        </authorList>
    </citation>
    <scope>NUCLEOTIDE SEQUENCE</scope>
    <source>
        <strain evidence="2">G188</strain>
    </source>
</reference>
<dbReference type="EMBL" id="CP077062">
    <property type="protein sequence ID" value="QWZ06799.1"/>
    <property type="molecule type" value="Genomic_DNA"/>
</dbReference>
<dbReference type="GO" id="GO:0004029">
    <property type="term" value="F:aldehyde dehydrogenase (NAD+) activity"/>
    <property type="evidence" value="ECO:0007669"/>
    <property type="project" value="TreeGrafter"/>
</dbReference>
<name>A0A975XZ17_9ACTN</name>
<evidence type="ECO:0000313" key="2">
    <source>
        <dbReference type="EMBL" id="QWZ06799.1"/>
    </source>
</evidence>
<protein>
    <submittedName>
        <fullName evidence="2">NAD-dependent epimerase/dehydratase family protein</fullName>
    </submittedName>
</protein>
<sequence>MRYAITGATGFVGGALARQLRAAGHEVRALVRDPSAAGALADLGIELVPGDLADSAALDRLCAGVDGLFHVAGWYRLGQRDPSVGDLVNVAGTRSVLAAAQRAGVPKVVCTSTLAVNSDTHGEVRDETYRHTGGYTSHYDRTKAEAHRVAELFAADGLPVVIVSPGVVYGPGDTAQTGALLAQVVAGRRPQVPAGGEGCWAYVDDVAAGHVLAMERGVPGQTYMLAGPRTTLADVLRRTATIAGTKGPRVLPDRVVRATASLTGALGRVVPVPPDFAAETMRASLATYLGSPAKAERELGWRARSLDAGLRLTAGALRG</sequence>
<evidence type="ECO:0000259" key="1">
    <source>
        <dbReference type="Pfam" id="PF01370"/>
    </source>
</evidence>
<dbReference type="InterPro" id="IPR051783">
    <property type="entry name" value="NAD(P)-dependent_oxidoreduct"/>
</dbReference>
<dbReference type="RefSeq" id="WP_216938014.1">
    <property type="nucleotide sequence ID" value="NZ_CP077062.1"/>
</dbReference>
<dbReference type="KEGG" id="nps:KRR39_14815"/>
<dbReference type="InterPro" id="IPR001509">
    <property type="entry name" value="Epimerase_deHydtase"/>
</dbReference>